<name>A0AAE1PBB6_9EUCA</name>
<evidence type="ECO:0000313" key="3">
    <source>
        <dbReference type="Proteomes" id="UP001292094"/>
    </source>
</evidence>
<sequence length="171" mass="19515">MEVRPFRRAHPPLQETHGSQALQVPPLRPLLLPVRPLGTPHEKAPVRTASPLFTSYDLRGAPWITTDKKCSDGIHPSVMRTSKPGLSIKKIQIIVATHYDVDDKYLGQDRSTWKFSHPRSSGHYHRAVVTWRLHLNRHERKEQVNDPYRSASFSSQREGMVMGRGDGRLGR</sequence>
<evidence type="ECO:0000313" key="2">
    <source>
        <dbReference type="EMBL" id="KAK4305319.1"/>
    </source>
</evidence>
<gene>
    <name evidence="2" type="ORF">Pmani_022780</name>
</gene>
<dbReference type="Proteomes" id="UP001292094">
    <property type="component" value="Unassembled WGS sequence"/>
</dbReference>
<comment type="caution">
    <text evidence="2">The sequence shown here is derived from an EMBL/GenBank/DDBJ whole genome shotgun (WGS) entry which is preliminary data.</text>
</comment>
<accession>A0AAE1PBB6</accession>
<feature type="compositionally biased region" description="Basic residues" evidence="1">
    <location>
        <begin position="1"/>
        <end position="10"/>
    </location>
</feature>
<feature type="region of interest" description="Disordered" evidence="1">
    <location>
        <begin position="141"/>
        <end position="171"/>
    </location>
</feature>
<dbReference type="AlphaFoldDB" id="A0AAE1PBB6"/>
<evidence type="ECO:0000256" key="1">
    <source>
        <dbReference type="SAM" id="MobiDB-lite"/>
    </source>
</evidence>
<feature type="region of interest" description="Disordered" evidence="1">
    <location>
        <begin position="1"/>
        <end position="21"/>
    </location>
</feature>
<dbReference type="EMBL" id="JAWZYT010002289">
    <property type="protein sequence ID" value="KAK4305319.1"/>
    <property type="molecule type" value="Genomic_DNA"/>
</dbReference>
<keyword evidence="3" id="KW-1185">Reference proteome</keyword>
<proteinExistence type="predicted"/>
<reference evidence="2" key="1">
    <citation type="submission" date="2023-11" db="EMBL/GenBank/DDBJ databases">
        <title>Genome assemblies of two species of porcelain crab, Petrolisthes cinctipes and Petrolisthes manimaculis (Anomura: Porcellanidae).</title>
        <authorList>
            <person name="Angst P."/>
        </authorList>
    </citation>
    <scope>NUCLEOTIDE SEQUENCE</scope>
    <source>
        <strain evidence="2">PB745_02</strain>
        <tissue evidence="2">Gill</tissue>
    </source>
</reference>
<protein>
    <submittedName>
        <fullName evidence="2">Uncharacterized protein</fullName>
    </submittedName>
</protein>
<organism evidence="2 3">
    <name type="scientific">Petrolisthes manimaculis</name>
    <dbReference type="NCBI Taxonomy" id="1843537"/>
    <lineage>
        <taxon>Eukaryota</taxon>
        <taxon>Metazoa</taxon>
        <taxon>Ecdysozoa</taxon>
        <taxon>Arthropoda</taxon>
        <taxon>Crustacea</taxon>
        <taxon>Multicrustacea</taxon>
        <taxon>Malacostraca</taxon>
        <taxon>Eumalacostraca</taxon>
        <taxon>Eucarida</taxon>
        <taxon>Decapoda</taxon>
        <taxon>Pleocyemata</taxon>
        <taxon>Anomura</taxon>
        <taxon>Galatheoidea</taxon>
        <taxon>Porcellanidae</taxon>
        <taxon>Petrolisthes</taxon>
    </lineage>
</organism>